<dbReference type="SUPFAM" id="SSF47413">
    <property type="entry name" value="lambda repressor-like DNA-binding domains"/>
    <property type="match status" value="1"/>
</dbReference>
<dbReference type="PROSITE" id="PS50932">
    <property type="entry name" value="HTH_LACI_2"/>
    <property type="match status" value="1"/>
</dbReference>
<gene>
    <name evidence="6" type="ORF">C7K38_05470</name>
</gene>
<feature type="domain" description="HTH lacI-type" evidence="5">
    <location>
        <begin position="3"/>
        <end position="58"/>
    </location>
</feature>
<evidence type="ECO:0000256" key="2">
    <source>
        <dbReference type="ARBA" id="ARBA00023015"/>
    </source>
</evidence>
<dbReference type="SMART" id="SM00354">
    <property type="entry name" value="HTH_LACI"/>
    <property type="match status" value="1"/>
</dbReference>
<name>A0ABM7A8R4_9ENTE</name>
<keyword evidence="7" id="KW-1185">Reference proteome</keyword>
<dbReference type="Proteomes" id="UP000268310">
    <property type="component" value="Chromosome"/>
</dbReference>
<protein>
    <submittedName>
        <fullName evidence="6">LacI family transcriptional regulator</fullName>
    </submittedName>
</protein>
<evidence type="ECO:0000259" key="5">
    <source>
        <dbReference type="PROSITE" id="PS50932"/>
    </source>
</evidence>
<keyword evidence="4" id="KW-0804">Transcription</keyword>
<sequence length="340" mass="38581">MKLTIRQIAEIAGVSVTTVSQILNHKGGRFSTETRQRVLDIVEKYQYKPDFFASNLVTRHSKTIGMIVPDVTDSFFSKIVEGAEHYTNPLGYMLVLCNSHHELEKELQLLQQLADRSVDGVLLATPNVLPDEYGVDSEFFHSMPLGLIDRGINQRENGRLIIKEYEGAYQAVSYLLKKGHSHIGLIKEDTSYYQLEERYNGYRHALKDAGVVFKHENVATASLTVEGGYYAAQQLLKQKNITAIFCSNDAMAMGCYRAIYEQNYKIPEDISVIGFDGLSFSKFMNPPLTTVKQPVFDIGFTAAKFIIDAIEFPERRIPNKIFETKLIFRESVQELIKKSK</sequence>
<evidence type="ECO:0000313" key="7">
    <source>
        <dbReference type="Proteomes" id="UP000268310"/>
    </source>
</evidence>
<dbReference type="RefSeq" id="WP_123935311.1">
    <property type="nucleotide sequence ID" value="NZ_CP027783.1"/>
</dbReference>
<dbReference type="Pfam" id="PF00356">
    <property type="entry name" value="LacI"/>
    <property type="match status" value="1"/>
</dbReference>
<dbReference type="CDD" id="cd01392">
    <property type="entry name" value="HTH_LacI"/>
    <property type="match status" value="1"/>
</dbReference>
<dbReference type="Pfam" id="PF00532">
    <property type="entry name" value="Peripla_BP_1"/>
    <property type="match status" value="1"/>
</dbReference>
<accession>A0ABM7A8R4</accession>
<keyword evidence="3" id="KW-0238">DNA-binding</keyword>
<evidence type="ECO:0000256" key="4">
    <source>
        <dbReference type="ARBA" id="ARBA00023163"/>
    </source>
</evidence>
<dbReference type="InterPro" id="IPR010982">
    <property type="entry name" value="Lambda_DNA-bd_dom_sf"/>
</dbReference>
<keyword evidence="2" id="KW-0805">Transcription regulation</keyword>
<proteinExistence type="predicted"/>
<dbReference type="EMBL" id="CP027783">
    <property type="protein sequence ID" value="AYW47851.1"/>
    <property type="molecule type" value="Genomic_DNA"/>
</dbReference>
<dbReference type="PANTHER" id="PTHR30146">
    <property type="entry name" value="LACI-RELATED TRANSCRIPTIONAL REPRESSOR"/>
    <property type="match status" value="1"/>
</dbReference>
<dbReference type="Gene3D" id="1.10.260.40">
    <property type="entry name" value="lambda repressor-like DNA-binding domains"/>
    <property type="match status" value="1"/>
</dbReference>
<evidence type="ECO:0000256" key="1">
    <source>
        <dbReference type="ARBA" id="ARBA00022491"/>
    </source>
</evidence>
<reference evidence="6 7" key="1">
    <citation type="journal article" date="2012" name="Int. J. Syst. Evol. Microbiol.">
        <title>Characterization of Tetragenococcus strains from sugar thick juice reveals a novel species, Tetragenococcus osmophilus sp. nov., and divides Tetragenococcus halophilus into two subspecies, T. halophilus subsp. halophilus subsp. nov. and T. halophilus subsp. flandriensis subsp. nov.</title>
        <authorList>
            <person name="Juste A."/>
            <person name="Van Trappen S."/>
            <person name="Verreth C."/>
            <person name="Cleenwerck I."/>
            <person name="De Vos P."/>
            <person name="Lievens B."/>
            <person name="Willems K.A."/>
        </authorList>
    </citation>
    <scope>NUCLEOTIDE SEQUENCE [LARGE SCALE GENOMIC DNA]</scope>
    <source>
        <strain evidence="6 7">JCM 31126</strain>
    </source>
</reference>
<dbReference type="InterPro" id="IPR001761">
    <property type="entry name" value="Peripla_BP/Lac1_sug-bd_dom"/>
</dbReference>
<evidence type="ECO:0000313" key="6">
    <source>
        <dbReference type="EMBL" id="AYW47851.1"/>
    </source>
</evidence>
<keyword evidence="1" id="KW-0678">Repressor</keyword>
<dbReference type="InterPro" id="IPR028082">
    <property type="entry name" value="Peripla_BP_I"/>
</dbReference>
<evidence type="ECO:0000256" key="3">
    <source>
        <dbReference type="ARBA" id="ARBA00023125"/>
    </source>
</evidence>
<dbReference type="SUPFAM" id="SSF53822">
    <property type="entry name" value="Periplasmic binding protein-like I"/>
    <property type="match status" value="1"/>
</dbReference>
<organism evidence="6 7">
    <name type="scientific">Tetragenococcus osmophilus</name>
    <dbReference type="NCBI Taxonomy" id="526944"/>
    <lineage>
        <taxon>Bacteria</taxon>
        <taxon>Bacillati</taxon>
        <taxon>Bacillota</taxon>
        <taxon>Bacilli</taxon>
        <taxon>Lactobacillales</taxon>
        <taxon>Enterococcaceae</taxon>
        <taxon>Tetragenococcus</taxon>
    </lineage>
</organism>
<dbReference type="InterPro" id="IPR000843">
    <property type="entry name" value="HTH_LacI"/>
</dbReference>
<dbReference type="Gene3D" id="3.40.50.2300">
    <property type="match status" value="2"/>
</dbReference>
<dbReference type="PANTHER" id="PTHR30146:SF148">
    <property type="entry name" value="HTH-TYPE TRANSCRIPTIONAL REPRESSOR PURR-RELATED"/>
    <property type="match status" value="1"/>
</dbReference>